<accession>A0A834QLT8</accession>
<dbReference type="PROSITE" id="PS50176">
    <property type="entry name" value="ARM_REPEAT"/>
    <property type="match status" value="1"/>
</dbReference>
<dbReference type="SUPFAM" id="SSF48371">
    <property type="entry name" value="ARM repeat"/>
    <property type="match status" value="1"/>
</dbReference>
<sequence>MPGPSIKASTLPVQASLHGRLSPSILFCSAGARGIVDNGLISPLVLKLQREEEKIQELILDTLASCLQEDATEALSSCAVPFFKQKLLSSNKNIRSKAAQALMAISIPLEGKNQVCRHDVIPILVQLLKDEEEEVQANAAGALMYATVTTEGKYAALDSEAIQPLLKLLFSPLIKVRLNATKALTILAEAPEGRKLLQGHVFNFRNLKMDQNEAVRRAAHIAIKVIEWKP</sequence>
<protein>
    <recommendedName>
        <fullName evidence="5">Condensin complex subunit 1 C-terminal domain-containing protein</fullName>
    </recommendedName>
</protein>
<feature type="repeat" description="ARM" evidence="2">
    <location>
        <begin position="119"/>
        <end position="161"/>
    </location>
</feature>
<dbReference type="Proteomes" id="UP000662637">
    <property type="component" value="Unassembled WGS sequence"/>
</dbReference>
<dbReference type="PROSITE" id="PS50077">
    <property type="entry name" value="HEAT_REPEAT"/>
    <property type="match status" value="1"/>
</dbReference>
<reference evidence="3" key="1">
    <citation type="submission" date="2020-08" db="EMBL/GenBank/DDBJ databases">
        <authorList>
            <person name="Shumante A."/>
            <person name="Zimin A.V."/>
            <person name="Puiu D."/>
            <person name="Salzberg S.L."/>
        </authorList>
    </citation>
    <scope>NUCLEOTIDE SEQUENCE</scope>
    <source>
        <strain evidence="3">WC2-LM</strain>
        <tissue evidence="3">Liver</tissue>
    </source>
</reference>
<dbReference type="Gene3D" id="1.25.10.10">
    <property type="entry name" value="Leucine-rich Repeat Variant"/>
    <property type="match status" value="1"/>
</dbReference>
<feature type="repeat" description="HEAT" evidence="1">
    <location>
        <begin position="120"/>
        <end position="143"/>
    </location>
</feature>
<dbReference type="InterPro" id="IPR016024">
    <property type="entry name" value="ARM-type_fold"/>
</dbReference>
<evidence type="ECO:0000313" key="4">
    <source>
        <dbReference type="Proteomes" id="UP000662637"/>
    </source>
</evidence>
<dbReference type="PANTHER" id="PTHR15599:SF1">
    <property type="entry name" value="RADIAL SPOKE HEAD 14 HOMOLOG"/>
    <property type="match status" value="1"/>
</dbReference>
<evidence type="ECO:0000313" key="3">
    <source>
        <dbReference type="EMBL" id="KAF7480993.1"/>
    </source>
</evidence>
<evidence type="ECO:0000256" key="1">
    <source>
        <dbReference type="PROSITE-ProRule" id="PRU00103"/>
    </source>
</evidence>
<dbReference type="SMART" id="SM00185">
    <property type="entry name" value="ARM"/>
    <property type="match status" value="3"/>
</dbReference>
<evidence type="ECO:0008006" key="5">
    <source>
        <dbReference type="Google" id="ProtNLM"/>
    </source>
</evidence>
<dbReference type="PANTHER" id="PTHR15599">
    <property type="entry name" value="RTDR1"/>
    <property type="match status" value="1"/>
</dbReference>
<comment type="caution">
    <text evidence="3">The sequence shown here is derived from an EMBL/GenBank/DDBJ whole genome shotgun (WGS) entry which is preliminary data.</text>
</comment>
<dbReference type="AlphaFoldDB" id="A0A834QLT8"/>
<dbReference type="InterPro" id="IPR000225">
    <property type="entry name" value="Armadillo"/>
</dbReference>
<dbReference type="Pfam" id="PF00514">
    <property type="entry name" value="Arm"/>
    <property type="match status" value="1"/>
</dbReference>
<proteinExistence type="predicted"/>
<dbReference type="InterPro" id="IPR011989">
    <property type="entry name" value="ARM-like"/>
</dbReference>
<dbReference type="InterPro" id="IPR042856">
    <property type="entry name" value="RSP14"/>
</dbReference>
<dbReference type="EMBL" id="WJEC01000781">
    <property type="protein sequence ID" value="KAF7480993.1"/>
    <property type="molecule type" value="Genomic_DNA"/>
</dbReference>
<dbReference type="InterPro" id="IPR021133">
    <property type="entry name" value="HEAT_type_2"/>
</dbReference>
<evidence type="ECO:0000256" key="2">
    <source>
        <dbReference type="PROSITE-ProRule" id="PRU00259"/>
    </source>
</evidence>
<gene>
    <name evidence="3" type="ORF">GHT09_007770</name>
</gene>
<organism evidence="3 4">
    <name type="scientific">Marmota monax</name>
    <name type="common">Woodchuck</name>
    <dbReference type="NCBI Taxonomy" id="9995"/>
    <lineage>
        <taxon>Eukaryota</taxon>
        <taxon>Metazoa</taxon>
        <taxon>Chordata</taxon>
        <taxon>Craniata</taxon>
        <taxon>Vertebrata</taxon>
        <taxon>Euteleostomi</taxon>
        <taxon>Mammalia</taxon>
        <taxon>Eutheria</taxon>
        <taxon>Euarchontoglires</taxon>
        <taxon>Glires</taxon>
        <taxon>Rodentia</taxon>
        <taxon>Sciuromorpha</taxon>
        <taxon>Sciuridae</taxon>
        <taxon>Xerinae</taxon>
        <taxon>Marmotini</taxon>
        <taxon>Marmota</taxon>
    </lineage>
</organism>
<name>A0A834QLT8_MARMO</name>